<dbReference type="RefSeq" id="WP_086025641.1">
    <property type="nucleotide sequence ID" value="NZ_CP011340.1"/>
</dbReference>
<dbReference type="EMBL" id="CP011340">
    <property type="protein sequence ID" value="ALC21360.1"/>
    <property type="molecule type" value="Genomic_DNA"/>
</dbReference>
<dbReference type="STRING" id="38300.SPRI_3054"/>
<sequence length="110" mass="11575">MLGLTKKELSVIVLRDADGIEAAVHAALEHAAPEERPGLERALAVVAEASAATDEQLRARWVEQRMEAAGVRGPADSVEAIKALREAAPGLSLLSAVQLARSAESVRRSA</sequence>
<dbReference type="Proteomes" id="UP000060513">
    <property type="component" value="Chromosome"/>
</dbReference>
<organism evidence="1">
    <name type="scientific">Streptomyces pristinaespiralis</name>
    <dbReference type="NCBI Taxonomy" id="38300"/>
    <lineage>
        <taxon>Bacteria</taxon>
        <taxon>Bacillati</taxon>
        <taxon>Actinomycetota</taxon>
        <taxon>Actinomycetes</taxon>
        <taxon>Kitasatosporales</taxon>
        <taxon>Streptomycetaceae</taxon>
        <taxon>Streptomyces</taxon>
    </lineage>
</organism>
<reference evidence="1 2" key="1">
    <citation type="submission" date="2015-08" db="EMBL/GenBank/DDBJ databases">
        <title>Genome sequence of the pristinamycin over-producing bacterium Streptomyces pristinaespiralis HCCB10218.</title>
        <authorList>
            <person name="Tian J."/>
            <person name="Yang J."/>
            <person name="Li L."/>
            <person name="Ruan L."/>
            <person name="Wei W."/>
            <person name="Zheng G."/>
            <person name="Wei Z."/>
            <person name="Yang S."/>
            <person name="Ge M."/>
            <person name="Jiang W."/>
            <person name="Lu Y."/>
        </authorList>
    </citation>
    <scope>NUCLEOTIDE SEQUENCE [LARGE SCALE GENOMIC DNA]</scope>
    <source>
        <strain evidence="1 2">HCCB 10218</strain>
    </source>
</reference>
<dbReference type="OrthoDB" id="3235632at2"/>
<proteinExistence type="predicted"/>
<protein>
    <submittedName>
        <fullName evidence="1">Uncharacterized protein</fullName>
    </submittedName>
</protein>
<gene>
    <name evidence="1" type="ORF">SPRI_3054</name>
</gene>
<evidence type="ECO:0000313" key="2">
    <source>
        <dbReference type="Proteomes" id="UP000060513"/>
    </source>
</evidence>
<dbReference type="AlphaFoldDB" id="A0A0M4DF81"/>
<name>A0A0M4DF81_STRPR</name>
<accession>A0A0M4DF81</accession>
<dbReference type="PATRIC" id="fig|38300.4.peg.3213"/>
<dbReference type="KEGG" id="spri:SPRI_3054"/>
<evidence type="ECO:0000313" key="1">
    <source>
        <dbReference type="EMBL" id="ALC21360.1"/>
    </source>
</evidence>
<dbReference type="GeneID" id="97235918"/>